<dbReference type="AlphaFoldDB" id="M5WJS0"/>
<sequence>MTIKKSYSHQNKEDCKKKKLQAKLQPNKNKKVVRVLNIPGEIPGTISLSTIPLVIFSLPIFAATTNSSKTTKHY</sequence>
<protein>
    <submittedName>
        <fullName evidence="1">Uncharacterized protein</fullName>
    </submittedName>
</protein>
<dbReference type="Gramene" id="ONI11007">
    <property type="protein sequence ID" value="ONI11007"/>
    <property type="gene ID" value="PRUPE_4G082100"/>
</dbReference>
<reference evidence="1 2" key="1">
    <citation type="journal article" date="2013" name="Nat. Genet.">
        <title>The high-quality draft genome of peach (Prunus persica) identifies unique patterns of genetic diversity, domestication and genome evolution.</title>
        <authorList>
            <consortium name="International Peach Genome Initiative"/>
            <person name="Verde I."/>
            <person name="Abbott A.G."/>
            <person name="Scalabrin S."/>
            <person name="Jung S."/>
            <person name="Shu S."/>
            <person name="Marroni F."/>
            <person name="Zhebentyayeva T."/>
            <person name="Dettori M.T."/>
            <person name="Grimwood J."/>
            <person name="Cattonaro F."/>
            <person name="Zuccolo A."/>
            <person name="Rossini L."/>
            <person name="Jenkins J."/>
            <person name="Vendramin E."/>
            <person name="Meisel L.A."/>
            <person name="Decroocq V."/>
            <person name="Sosinski B."/>
            <person name="Prochnik S."/>
            <person name="Mitros T."/>
            <person name="Policriti A."/>
            <person name="Cipriani G."/>
            <person name="Dondini L."/>
            <person name="Ficklin S."/>
            <person name="Goodstein D.M."/>
            <person name="Xuan P."/>
            <person name="Del Fabbro C."/>
            <person name="Aramini V."/>
            <person name="Copetti D."/>
            <person name="Gonzalez S."/>
            <person name="Horner D.S."/>
            <person name="Falchi R."/>
            <person name="Lucas S."/>
            <person name="Mica E."/>
            <person name="Maldonado J."/>
            <person name="Lazzari B."/>
            <person name="Bielenberg D."/>
            <person name="Pirona R."/>
            <person name="Miculan M."/>
            <person name="Barakat A."/>
            <person name="Testolin R."/>
            <person name="Stella A."/>
            <person name="Tartarini S."/>
            <person name="Tonutti P."/>
            <person name="Arus P."/>
            <person name="Orellana A."/>
            <person name="Wells C."/>
            <person name="Main D."/>
            <person name="Vizzotto G."/>
            <person name="Silva H."/>
            <person name="Salamini F."/>
            <person name="Schmutz J."/>
            <person name="Morgante M."/>
            <person name="Rokhsar D.S."/>
        </authorList>
    </citation>
    <scope>NUCLEOTIDE SEQUENCE [LARGE SCALE GENOMIC DNA]</scope>
    <source>
        <strain evidence="2">cv. Nemared</strain>
    </source>
</reference>
<keyword evidence="2" id="KW-1185">Reference proteome</keyword>
<dbReference type="EMBL" id="CM007654">
    <property type="protein sequence ID" value="ONI11007.1"/>
    <property type="molecule type" value="Genomic_DNA"/>
</dbReference>
<proteinExistence type="predicted"/>
<name>M5WJS0_PRUPE</name>
<accession>M5WJS0</accession>
<organism evidence="1 2">
    <name type="scientific">Prunus persica</name>
    <name type="common">Peach</name>
    <name type="synonym">Amygdalus persica</name>
    <dbReference type="NCBI Taxonomy" id="3760"/>
    <lineage>
        <taxon>Eukaryota</taxon>
        <taxon>Viridiplantae</taxon>
        <taxon>Streptophyta</taxon>
        <taxon>Embryophyta</taxon>
        <taxon>Tracheophyta</taxon>
        <taxon>Spermatophyta</taxon>
        <taxon>Magnoliopsida</taxon>
        <taxon>eudicotyledons</taxon>
        <taxon>Gunneridae</taxon>
        <taxon>Pentapetalae</taxon>
        <taxon>rosids</taxon>
        <taxon>fabids</taxon>
        <taxon>Rosales</taxon>
        <taxon>Rosaceae</taxon>
        <taxon>Amygdaloideae</taxon>
        <taxon>Amygdaleae</taxon>
        <taxon>Prunus</taxon>
    </lineage>
</organism>
<evidence type="ECO:0000313" key="2">
    <source>
        <dbReference type="Proteomes" id="UP000006882"/>
    </source>
</evidence>
<evidence type="ECO:0000313" key="1">
    <source>
        <dbReference type="EMBL" id="ONI11007.1"/>
    </source>
</evidence>
<dbReference type="Proteomes" id="UP000006882">
    <property type="component" value="Chromosome G4"/>
</dbReference>
<gene>
    <name evidence="1" type="ORF">PRUPE_4G082100</name>
</gene>
<dbReference type="HOGENOM" id="CLU_2692432_0_0_1"/>